<dbReference type="Proteomes" id="UP000476511">
    <property type="component" value="Unassembled WGS sequence"/>
</dbReference>
<gene>
    <name evidence="1" type="ORF">GJR97_09065</name>
</gene>
<comment type="caution">
    <text evidence="1">The sequence shown here is derived from an EMBL/GenBank/DDBJ whole genome shotgun (WGS) entry which is preliminary data.</text>
</comment>
<evidence type="ECO:0000313" key="2">
    <source>
        <dbReference type="Proteomes" id="UP000476511"/>
    </source>
</evidence>
<name>A0A6L5R2T8_9MICO</name>
<dbReference type="AlphaFoldDB" id="A0A6L5R2T8"/>
<protein>
    <submittedName>
        <fullName evidence="1">Uncharacterized protein</fullName>
    </submittedName>
</protein>
<accession>A0A6L5R2T8</accession>
<dbReference type="RefSeq" id="WP_154346137.1">
    <property type="nucleotide sequence ID" value="NZ_WKJD01000012.1"/>
</dbReference>
<evidence type="ECO:0000313" key="1">
    <source>
        <dbReference type="EMBL" id="MRX43874.1"/>
    </source>
</evidence>
<proteinExistence type="predicted"/>
<reference evidence="1 2" key="1">
    <citation type="submission" date="2019-11" db="EMBL/GenBank/DDBJ databases">
        <title>Agromyces kandeliae sp. nov., isolated from mangrove soil.</title>
        <authorList>
            <person name="Wang R."/>
        </authorList>
    </citation>
    <scope>NUCLEOTIDE SEQUENCE [LARGE SCALE GENOMIC DNA]</scope>
    <source>
        <strain evidence="1 2">Q22</strain>
    </source>
</reference>
<keyword evidence="2" id="KW-1185">Reference proteome</keyword>
<dbReference type="EMBL" id="WKJD01000012">
    <property type="protein sequence ID" value="MRX43874.1"/>
    <property type="molecule type" value="Genomic_DNA"/>
</dbReference>
<sequence length="61" mass="6876">MDYSAGFVAQQVHEVNLLGAEQRIAHARAAAEREAESPVVGRSARRVRAPHRRFHLPQFAR</sequence>
<organism evidence="1 2">
    <name type="scientific">Agromyces kandeliae</name>
    <dbReference type="NCBI Taxonomy" id="2666141"/>
    <lineage>
        <taxon>Bacteria</taxon>
        <taxon>Bacillati</taxon>
        <taxon>Actinomycetota</taxon>
        <taxon>Actinomycetes</taxon>
        <taxon>Micrococcales</taxon>
        <taxon>Microbacteriaceae</taxon>
        <taxon>Agromyces</taxon>
    </lineage>
</organism>